<evidence type="ECO:0000313" key="2">
    <source>
        <dbReference type="EMBL" id="EKC39170.1"/>
    </source>
</evidence>
<organism evidence="2">
    <name type="scientific">Magallana gigas</name>
    <name type="common">Pacific oyster</name>
    <name type="synonym">Crassostrea gigas</name>
    <dbReference type="NCBI Taxonomy" id="29159"/>
    <lineage>
        <taxon>Eukaryota</taxon>
        <taxon>Metazoa</taxon>
        <taxon>Spiralia</taxon>
        <taxon>Lophotrochozoa</taxon>
        <taxon>Mollusca</taxon>
        <taxon>Bivalvia</taxon>
        <taxon>Autobranchia</taxon>
        <taxon>Pteriomorphia</taxon>
        <taxon>Ostreida</taxon>
        <taxon>Ostreoidea</taxon>
        <taxon>Ostreidae</taxon>
        <taxon>Magallana</taxon>
    </lineage>
</organism>
<dbReference type="CDD" id="cd02961">
    <property type="entry name" value="PDI_a_family"/>
    <property type="match status" value="1"/>
</dbReference>
<dbReference type="AlphaFoldDB" id="K1RD02"/>
<feature type="region of interest" description="Disordered" evidence="1">
    <location>
        <begin position="408"/>
        <end position="455"/>
    </location>
</feature>
<sequence>MYTDRCQCYPFMRIRKRKSINANGVVYFQDFVPSVIDRHIKSSRHLPVCILLRETAKKGSKLEKQIYTLWKNDSNSYKDWQFGSYSFDKNEMVREKRPDFMPAVKCYLGQSSSYLYEGEAKRSLIHQWLSKLVDKHAEQLQDATSDLIHTAIYTHNVTILAFPDHHNHHHVEEKVFQLSETTPSCKAFVVHPYSIHASELKEIYEVPDIPSILVITKDSKNRTMSRLFSRQHIQTKMLDVHLQALQIGSTKLYSEGDFEKNVMTLRGTRYIPKLIVFYAYWGGNVEAYLSAFKRSVEEFTELEVALEFGLVDLAQEPGKKLVSKWIRSEVARNVPFTILFHTDVRNDYLVQHGLLGERPTPSSLYQLFLTVSVNVTYQDGRVFSDYLPYGQTDPLQYSSWDEGPKGQLCHPWSHNKTDSDPTPRMVPKKKGTKSKQVPAKKHSTQQSWHDRHGSESIDRKLKKFHGLPLLTHEMWSEVIEKSHAPSHPLLGGKEWAGEVTKVALVVFVKADCRSCTNSLETLVKVNKALHFLEGGSLYLVNCTTERELCTAHNIRGYPYITAFRGQGWLGHSHCVSQNSEHLPYTRTDYHGVIQEKEIMKWFGKVAESSIRNLMFENPDTNMEEDVRLIGTLIPRYSRFLPRPPRSKNQEYYFSYQCFRLVCERLFGRAACYSVYSTEIPAREYKDPHLELVVTKVWMKRRDGADAVITQLGKSLASLLEEQEGYNFGPNLKCEDDHGLCTDFITSFTQDHARLPVTHITSDAFHTDLRSENEELPVLIALVHQENITDNSDFLQTLHAVARELYDRLVVTTLDVSQYPAWAGQFVPANYKSILIAECVLCLDMTTEKLSSIHLLAKPEKLQSGSRKTL</sequence>
<dbReference type="EMBL" id="JH816189">
    <property type="protein sequence ID" value="EKC39170.1"/>
    <property type="molecule type" value="Genomic_DNA"/>
</dbReference>
<dbReference type="InterPro" id="IPR036249">
    <property type="entry name" value="Thioredoxin-like_sf"/>
</dbReference>
<dbReference type="Gene3D" id="3.40.30.10">
    <property type="entry name" value="Glutaredoxin"/>
    <property type="match status" value="1"/>
</dbReference>
<proteinExistence type="predicted"/>
<reference evidence="2" key="1">
    <citation type="journal article" date="2012" name="Nature">
        <title>The oyster genome reveals stress adaptation and complexity of shell formation.</title>
        <authorList>
            <person name="Zhang G."/>
            <person name="Fang X."/>
            <person name="Guo X."/>
            <person name="Li L."/>
            <person name="Luo R."/>
            <person name="Xu F."/>
            <person name="Yang P."/>
            <person name="Zhang L."/>
            <person name="Wang X."/>
            <person name="Qi H."/>
            <person name="Xiong Z."/>
            <person name="Que H."/>
            <person name="Xie Y."/>
            <person name="Holland P.W."/>
            <person name="Paps J."/>
            <person name="Zhu Y."/>
            <person name="Wu F."/>
            <person name="Chen Y."/>
            <person name="Wang J."/>
            <person name="Peng C."/>
            <person name="Meng J."/>
            <person name="Yang L."/>
            <person name="Liu J."/>
            <person name="Wen B."/>
            <person name="Zhang N."/>
            <person name="Huang Z."/>
            <person name="Zhu Q."/>
            <person name="Feng Y."/>
            <person name="Mount A."/>
            <person name="Hedgecock D."/>
            <person name="Xu Z."/>
            <person name="Liu Y."/>
            <person name="Domazet-Loso T."/>
            <person name="Du Y."/>
            <person name="Sun X."/>
            <person name="Zhang S."/>
            <person name="Liu B."/>
            <person name="Cheng P."/>
            <person name="Jiang X."/>
            <person name="Li J."/>
            <person name="Fan D."/>
            <person name="Wang W."/>
            <person name="Fu W."/>
            <person name="Wang T."/>
            <person name="Wang B."/>
            <person name="Zhang J."/>
            <person name="Peng Z."/>
            <person name="Li Y."/>
            <person name="Li N."/>
            <person name="Wang J."/>
            <person name="Chen M."/>
            <person name="He Y."/>
            <person name="Tan F."/>
            <person name="Song X."/>
            <person name="Zheng Q."/>
            <person name="Huang R."/>
            <person name="Yang H."/>
            <person name="Du X."/>
            <person name="Chen L."/>
            <person name="Yang M."/>
            <person name="Gaffney P.M."/>
            <person name="Wang S."/>
            <person name="Luo L."/>
            <person name="She Z."/>
            <person name="Ming Y."/>
            <person name="Huang W."/>
            <person name="Zhang S."/>
            <person name="Huang B."/>
            <person name="Zhang Y."/>
            <person name="Qu T."/>
            <person name="Ni P."/>
            <person name="Miao G."/>
            <person name="Wang J."/>
            <person name="Wang Q."/>
            <person name="Steinberg C.E."/>
            <person name="Wang H."/>
            <person name="Li N."/>
            <person name="Qian L."/>
            <person name="Zhang G."/>
            <person name="Li Y."/>
            <person name="Yang H."/>
            <person name="Liu X."/>
            <person name="Wang J."/>
            <person name="Yin Y."/>
            <person name="Wang J."/>
        </authorList>
    </citation>
    <scope>NUCLEOTIDE SEQUENCE [LARGE SCALE GENOMIC DNA]</scope>
    <source>
        <strain evidence="2">05x7-T-G4-1.051#20</strain>
    </source>
</reference>
<dbReference type="InParanoid" id="K1RD02"/>
<dbReference type="HOGENOM" id="CLU_313591_0_0_1"/>
<evidence type="ECO:0000256" key="1">
    <source>
        <dbReference type="SAM" id="MobiDB-lite"/>
    </source>
</evidence>
<gene>
    <name evidence="2" type="ORF">CGI_10024573</name>
</gene>
<accession>K1RD02</accession>
<dbReference type="SUPFAM" id="SSF52833">
    <property type="entry name" value="Thioredoxin-like"/>
    <property type="match status" value="1"/>
</dbReference>
<name>K1RD02_MAGGI</name>
<feature type="compositionally biased region" description="Basic residues" evidence="1">
    <location>
        <begin position="426"/>
        <end position="443"/>
    </location>
</feature>
<protein>
    <submittedName>
        <fullName evidence="2">Uncharacterized protein</fullName>
    </submittedName>
</protein>